<dbReference type="EMBL" id="GBXM01069444">
    <property type="protein sequence ID" value="JAH39133.1"/>
    <property type="molecule type" value="Transcribed_RNA"/>
</dbReference>
<organism evidence="1">
    <name type="scientific">Anguilla anguilla</name>
    <name type="common">European freshwater eel</name>
    <name type="synonym">Muraena anguilla</name>
    <dbReference type="NCBI Taxonomy" id="7936"/>
    <lineage>
        <taxon>Eukaryota</taxon>
        <taxon>Metazoa</taxon>
        <taxon>Chordata</taxon>
        <taxon>Craniata</taxon>
        <taxon>Vertebrata</taxon>
        <taxon>Euteleostomi</taxon>
        <taxon>Actinopterygii</taxon>
        <taxon>Neopterygii</taxon>
        <taxon>Teleostei</taxon>
        <taxon>Anguilliformes</taxon>
        <taxon>Anguillidae</taxon>
        <taxon>Anguilla</taxon>
    </lineage>
</organism>
<sequence>MIQSHFLFPYNRDTNNIL</sequence>
<proteinExistence type="predicted"/>
<reference evidence="1" key="1">
    <citation type="submission" date="2014-11" db="EMBL/GenBank/DDBJ databases">
        <authorList>
            <person name="Amaro Gonzalez C."/>
        </authorList>
    </citation>
    <scope>NUCLEOTIDE SEQUENCE</scope>
</reference>
<protein>
    <submittedName>
        <fullName evidence="1">Uncharacterized protein</fullName>
    </submittedName>
</protein>
<name>A0A0E9SF34_ANGAN</name>
<accession>A0A0E9SF34</accession>
<dbReference type="AlphaFoldDB" id="A0A0E9SF34"/>
<reference evidence="1" key="2">
    <citation type="journal article" date="2015" name="Fish Shellfish Immunol.">
        <title>Early steps in the European eel (Anguilla anguilla)-Vibrio vulnificus interaction in the gills: Role of the RtxA13 toxin.</title>
        <authorList>
            <person name="Callol A."/>
            <person name="Pajuelo D."/>
            <person name="Ebbesson L."/>
            <person name="Teles M."/>
            <person name="MacKenzie S."/>
            <person name="Amaro C."/>
        </authorList>
    </citation>
    <scope>NUCLEOTIDE SEQUENCE</scope>
</reference>
<evidence type="ECO:0000313" key="1">
    <source>
        <dbReference type="EMBL" id="JAH39133.1"/>
    </source>
</evidence>